<feature type="domain" description="Neprosin PEP catalytic" evidence="2">
    <location>
        <begin position="44"/>
        <end position="329"/>
    </location>
</feature>
<evidence type="ECO:0000259" key="2">
    <source>
        <dbReference type="PROSITE" id="PS52045"/>
    </source>
</evidence>
<accession>A0AAP0IT30</accession>
<dbReference type="InterPro" id="IPR025521">
    <property type="entry name" value="Neprosin_propep"/>
</dbReference>
<dbReference type="Proteomes" id="UP001420932">
    <property type="component" value="Unassembled WGS sequence"/>
</dbReference>
<protein>
    <recommendedName>
        <fullName evidence="2">Neprosin PEP catalytic domain-containing protein</fullName>
    </recommendedName>
</protein>
<proteinExistence type="predicted"/>
<dbReference type="PANTHER" id="PTHR31589">
    <property type="entry name" value="PROTEIN, PUTATIVE (DUF239)-RELATED-RELATED"/>
    <property type="match status" value="1"/>
</dbReference>
<evidence type="ECO:0000313" key="4">
    <source>
        <dbReference type="Proteomes" id="UP001420932"/>
    </source>
</evidence>
<dbReference type="InterPro" id="IPR004314">
    <property type="entry name" value="Neprosin"/>
</dbReference>
<dbReference type="AlphaFoldDB" id="A0AAP0IT30"/>
<keyword evidence="1" id="KW-0732">Signal</keyword>
<dbReference type="Pfam" id="PF14365">
    <property type="entry name" value="Neprosin_AP"/>
    <property type="match status" value="1"/>
</dbReference>
<dbReference type="PANTHER" id="PTHR31589:SF246">
    <property type="entry name" value="CARBOXYL-TERMINAL PEPTIDASE"/>
    <property type="match status" value="1"/>
</dbReference>
<dbReference type="EMBL" id="JBBNAF010000008">
    <property type="protein sequence ID" value="KAK9121272.1"/>
    <property type="molecule type" value="Genomic_DNA"/>
</dbReference>
<feature type="signal peptide" evidence="1">
    <location>
        <begin position="1"/>
        <end position="21"/>
    </location>
</feature>
<organism evidence="3 4">
    <name type="scientific">Stephania yunnanensis</name>
    <dbReference type="NCBI Taxonomy" id="152371"/>
    <lineage>
        <taxon>Eukaryota</taxon>
        <taxon>Viridiplantae</taxon>
        <taxon>Streptophyta</taxon>
        <taxon>Embryophyta</taxon>
        <taxon>Tracheophyta</taxon>
        <taxon>Spermatophyta</taxon>
        <taxon>Magnoliopsida</taxon>
        <taxon>Ranunculales</taxon>
        <taxon>Menispermaceae</taxon>
        <taxon>Menispermoideae</taxon>
        <taxon>Cissampelideae</taxon>
        <taxon>Stephania</taxon>
    </lineage>
</organism>
<name>A0AAP0IT30_9MAGN</name>
<comment type="caution">
    <text evidence="3">The sequence shown here is derived from an EMBL/GenBank/DDBJ whole genome shotgun (WGS) entry which is preliminary data.</text>
</comment>
<gene>
    <name evidence="3" type="ORF">Syun_018889</name>
</gene>
<dbReference type="InterPro" id="IPR053168">
    <property type="entry name" value="Glutamic_endopeptidase"/>
</dbReference>
<dbReference type="Pfam" id="PF03080">
    <property type="entry name" value="Neprosin"/>
    <property type="match status" value="1"/>
</dbReference>
<sequence length="330" mass="36878">MKLLPLFLSMIFLCVLQKLLGVEGRIRKGIIEDDDLELERQLKIINKPTNVTVKTNTGDVYACIDIHQQPALDHPMLKNHKVKERPTSFSKIDFEKEPSTNRYKHAILERVNCPEGTVPIKRVGKEELRAAKYFSELSRSRLNEIRPQTPEFPGLLQALSKLSNGIYRGAGARISVEKLEVAMHHFSAAHVCVSDDPKGYRNALWAGWMEDGGNWLLIMQNETVGYWPKGLVQSLDDGASHLLWGGLTFGLTNEQPAPMGNGLYPSPDLYYTSAFLAHMNIVDQKGAVIKAPTNQLESVLDCRESYGLYIVDENESSTLYGGEAEADCTS</sequence>
<feature type="chain" id="PRO_5043012147" description="Neprosin PEP catalytic domain-containing protein" evidence="1">
    <location>
        <begin position="22"/>
        <end position="330"/>
    </location>
</feature>
<evidence type="ECO:0000313" key="3">
    <source>
        <dbReference type="EMBL" id="KAK9121272.1"/>
    </source>
</evidence>
<reference evidence="3 4" key="1">
    <citation type="submission" date="2024-01" db="EMBL/GenBank/DDBJ databases">
        <title>Genome assemblies of Stephania.</title>
        <authorList>
            <person name="Yang L."/>
        </authorList>
    </citation>
    <scope>NUCLEOTIDE SEQUENCE [LARGE SCALE GENOMIC DNA]</scope>
    <source>
        <strain evidence="3">YNDBR</strain>
        <tissue evidence="3">Leaf</tissue>
    </source>
</reference>
<keyword evidence="4" id="KW-1185">Reference proteome</keyword>
<evidence type="ECO:0000256" key="1">
    <source>
        <dbReference type="SAM" id="SignalP"/>
    </source>
</evidence>
<dbReference type="PROSITE" id="PS52045">
    <property type="entry name" value="NEPROSIN_PEP_CD"/>
    <property type="match status" value="1"/>
</dbReference>